<name>A0A9W6WZ99_9STRA</name>
<proteinExistence type="predicted"/>
<reference evidence="1" key="1">
    <citation type="submission" date="2023-04" db="EMBL/GenBank/DDBJ databases">
        <title>Phytophthora lilii NBRC 32176.</title>
        <authorList>
            <person name="Ichikawa N."/>
            <person name="Sato H."/>
            <person name="Tonouchi N."/>
        </authorList>
    </citation>
    <scope>NUCLEOTIDE SEQUENCE</scope>
    <source>
        <strain evidence="1">NBRC 32176</strain>
    </source>
</reference>
<comment type="caution">
    <text evidence="1">The sequence shown here is derived from an EMBL/GenBank/DDBJ whole genome shotgun (WGS) entry which is preliminary data.</text>
</comment>
<keyword evidence="2" id="KW-1185">Reference proteome</keyword>
<accession>A0A9W6WZ99</accession>
<dbReference type="Proteomes" id="UP001165083">
    <property type="component" value="Unassembled WGS sequence"/>
</dbReference>
<gene>
    <name evidence="1" type="ORF">Plil01_000903300</name>
</gene>
<sequence>MSGKLDPQTPNKIAKSLLSVLVGTKKELVAFEYASHYTVMTANLVAGDPSGETCGMKLLASYIRKEGDLNRLDRSCVDEMPAFNLTIPDVTLHDYFSTEDAYDGEYSPSWTS</sequence>
<dbReference type="AlphaFoldDB" id="A0A9W6WZ99"/>
<evidence type="ECO:0000313" key="2">
    <source>
        <dbReference type="Proteomes" id="UP001165083"/>
    </source>
</evidence>
<protein>
    <submittedName>
        <fullName evidence="1">Unnamed protein product</fullName>
    </submittedName>
</protein>
<dbReference type="OrthoDB" id="89099at2759"/>
<organism evidence="1 2">
    <name type="scientific">Phytophthora lilii</name>
    <dbReference type="NCBI Taxonomy" id="2077276"/>
    <lineage>
        <taxon>Eukaryota</taxon>
        <taxon>Sar</taxon>
        <taxon>Stramenopiles</taxon>
        <taxon>Oomycota</taxon>
        <taxon>Peronosporomycetes</taxon>
        <taxon>Peronosporales</taxon>
        <taxon>Peronosporaceae</taxon>
        <taxon>Phytophthora</taxon>
    </lineage>
</organism>
<evidence type="ECO:0000313" key="1">
    <source>
        <dbReference type="EMBL" id="GMF22583.1"/>
    </source>
</evidence>
<dbReference type="EMBL" id="BSXW01000445">
    <property type="protein sequence ID" value="GMF22583.1"/>
    <property type="molecule type" value="Genomic_DNA"/>
</dbReference>